<protein>
    <submittedName>
        <fullName evidence="1">Uncharacterized protein</fullName>
    </submittedName>
</protein>
<dbReference type="EMBL" id="CACVKT020009140">
    <property type="protein sequence ID" value="CAC5420461.1"/>
    <property type="molecule type" value="Genomic_DNA"/>
</dbReference>
<proteinExistence type="predicted"/>
<dbReference type="AlphaFoldDB" id="A0A6J8EN33"/>
<evidence type="ECO:0000313" key="2">
    <source>
        <dbReference type="Proteomes" id="UP000507470"/>
    </source>
</evidence>
<name>A0A6J8EN33_MYTCO</name>
<evidence type="ECO:0000313" key="1">
    <source>
        <dbReference type="EMBL" id="CAC5420461.1"/>
    </source>
</evidence>
<dbReference type="Proteomes" id="UP000507470">
    <property type="component" value="Unassembled WGS sequence"/>
</dbReference>
<keyword evidence="2" id="KW-1185">Reference proteome</keyword>
<sequence length="183" mass="21575">MEFFDTNSLAFGEIIRLQGEGKEISSSTERIVVRVKESFYIHDISGRHLNTIDEPTVTDSLMHLHIGHYGNITYNDRYSIYCMSLDGEMKWTYKNKEETAWHLCSTSDKKGNVYAFFRNKNRMCILKVLSRNGKLLKIYSWFYKDYASMSLFQHFLSFDNLHKNLVVFSNGNKYLLRCDMMLL</sequence>
<organism evidence="1 2">
    <name type="scientific">Mytilus coruscus</name>
    <name type="common">Sea mussel</name>
    <dbReference type="NCBI Taxonomy" id="42192"/>
    <lineage>
        <taxon>Eukaryota</taxon>
        <taxon>Metazoa</taxon>
        <taxon>Spiralia</taxon>
        <taxon>Lophotrochozoa</taxon>
        <taxon>Mollusca</taxon>
        <taxon>Bivalvia</taxon>
        <taxon>Autobranchia</taxon>
        <taxon>Pteriomorphia</taxon>
        <taxon>Mytilida</taxon>
        <taxon>Mytiloidea</taxon>
        <taxon>Mytilidae</taxon>
        <taxon>Mytilinae</taxon>
        <taxon>Mytilus</taxon>
    </lineage>
</organism>
<reference evidence="1 2" key="1">
    <citation type="submission" date="2020-06" db="EMBL/GenBank/DDBJ databases">
        <authorList>
            <person name="Li R."/>
            <person name="Bekaert M."/>
        </authorList>
    </citation>
    <scope>NUCLEOTIDE SEQUENCE [LARGE SCALE GENOMIC DNA]</scope>
    <source>
        <strain evidence="2">wild</strain>
    </source>
</reference>
<gene>
    <name evidence="1" type="ORF">MCOR_52681</name>
</gene>
<dbReference type="SUPFAM" id="SSF101898">
    <property type="entry name" value="NHL repeat"/>
    <property type="match status" value="1"/>
</dbReference>
<accession>A0A6J8EN33</accession>